<evidence type="ECO:0000256" key="3">
    <source>
        <dbReference type="PROSITE-ProRule" id="PRU00191"/>
    </source>
</evidence>
<dbReference type="Proteomes" id="UP001159428">
    <property type="component" value="Unassembled WGS sequence"/>
</dbReference>
<comment type="caution">
    <text evidence="8">The sequence shown here is derived from an EMBL/GenBank/DDBJ whole genome shotgun (WGS) entry which is preliminary data.</text>
</comment>
<dbReference type="Gene3D" id="2.30.30.40">
    <property type="entry name" value="SH3 Domains"/>
    <property type="match status" value="1"/>
</dbReference>
<dbReference type="InterPro" id="IPR036860">
    <property type="entry name" value="SH2_dom_sf"/>
</dbReference>
<keyword evidence="5" id="KW-0812">Transmembrane</keyword>
<evidence type="ECO:0000256" key="2">
    <source>
        <dbReference type="ARBA" id="ARBA00022999"/>
    </source>
</evidence>
<dbReference type="PRINTS" id="PR00452">
    <property type="entry name" value="SH3DOMAIN"/>
</dbReference>
<feature type="domain" description="SH2" evidence="6">
    <location>
        <begin position="60"/>
        <end position="153"/>
    </location>
</feature>
<protein>
    <submittedName>
        <fullName evidence="8">Uncharacterized protein</fullName>
    </submittedName>
</protein>
<dbReference type="Pfam" id="PF14604">
    <property type="entry name" value="SH3_9"/>
    <property type="match status" value="1"/>
</dbReference>
<dbReference type="CDD" id="cd09941">
    <property type="entry name" value="SH2_Grb2_like"/>
    <property type="match status" value="1"/>
</dbReference>
<evidence type="ECO:0000313" key="8">
    <source>
        <dbReference type="EMBL" id="CAH3039795.1"/>
    </source>
</evidence>
<feature type="non-terminal residue" evidence="8">
    <location>
        <position position="470"/>
    </location>
</feature>
<dbReference type="PROSITE" id="PS50001">
    <property type="entry name" value="SH2"/>
    <property type="match status" value="1"/>
</dbReference>
<evidence type="ECO:0000313" key="9">
    <source>
        <dbReference type="Proteomes" id="UP001159428"/>
    </source>
</evidence>
<evidence type="ECO:0000259" key="6">
    <source>
        <dbReference type="PROSITE" id="PS50001"/>
    </source>
</evidence>
<feature type="domain" description="SH3" evidence="7">
    <location>
        <begin position="1"/>
        <end position="58"/>
    </location>
</feature>
<dbReference type="Gene3D" id="3.30.505.10">
    <property type="entry name" value="SH2 domain"/>
    <property type="match status" value="1"/>
</dbReference>
<proteinExistence type="predicted"/>
<dbReference type="InterPro" id="IPR000980">
    <property type="entry name" value="SH2"/>
</dbReference>
<dbReference type="SUPFAM" id="SSF50044">
    <property type="entry name" value="SH3-domain"/>
    <property type="match status" value="1"/>
</dbReference>
<keyword evidence="5" id="KW-1133">Transmembrane helix</keyword>
<evidence type="ECO:0000256" key="1">
    <source>
        <dbReference type="ARBA" id="ARBA00022443"/>
    </source>
</evidence>
<gene>
    <name evidence="8" type="ORF">PMEA_00026395</name>
</gene>
<feature type="transmembrane region" description="Helical" evidence="5">
    <location>
        <begin position="411"/>
        <end position="439"/>
    </location>
</feature>
<dbReference type="InterPro" id="IPR036028">
    <property type="entry name" value="SH3-like_dom_sf"/>
</dbReference>
<dbReference type="PROSITE" id="PS50002">
    <property type="entry name" value="SH3"/>
    <property type="match status" value="1"/>
</dbReference>
<dbReference type="PANTHER" id="PTHR46037">
    <property type="entry name" value="PROTEIN ENHANCER OF SEVENLESS 2B"/>
    <property type="match status" value="1"/>
</dbReference>
<dbReference type="SUPFAM" id="SSF55550">
    <property type="entry name" value="SH2 domain"/>
    <property type="match status" value="1"/>
</dbReference>
<keyword evidence="5" id="KW-0472">Membrane</keyword>
<keyword evidence="2 3" id="KW-0727">SH2 domain</keyword>
<dbReference type="PRINTS" id="PR00401">
    <property type="entry name" value="SH2DOMAIN"/>
</dbReference>
<evidence type="ECO:0000256" key="5">
    <source>
        <dbReference type="SAM" id="Phobius"/>
    </source>
</evidence>
<name>A0AAU9VUH7_9CNID</name>
<evidence type="ECO:0000256" key="4">
    <source>
        <dbReference type="PROSITE-ProRule" id="PRU00192"/>
    </source>
</evidence>
<dbReference type="CDD" id="cd11804">
    <property type="entry name" value="SH3_GRB2_like_N"/>
    <property type="match status" value="1"/>
</dbReference>
<sequence length="470" mass="53408">MEAVAKHEFQATAEDELSFKKGSILKVIKTDDDKNWFKAEQEGRLGLVPANYIQLKPHSWFHGKITRAKSEELLMNQKHDGAFLIRESESTPGKESLFLSVFGDGVQHFKVLRDGACKYFLWVVKFNSLNQLVDYHRTSSVSRSQTIYLRDMADEAAAPEQDTYVAAYEFRPEEEGELYFKRGDSILAPSTKKMSVALQCAAMKKLQEPKSAFTVPARQTHRFAFRIAVASKYHHKDRTVHKHTCKLSTWTNDEHSLVTCEIKVSVWPNGMFYYKCSSYQQGQLTVSQSTSLKARKMNFHNNGESSILLINSTCKPVALTLQLIDMYKQLDKGKSWTLELPLSCSGATSLNYRGKCSVKIYHVCREVKSQVDKKVFDLKDGEIDECEHAKTMLGKFAVSSFAASFGVNDDWSAALALTTIIELVLILTTLVIKVIVVGLQKGWDSSREEFFYRFFKAVRITHSDSTYKIK</sequence>
<dbReference type="InterPro" id="IPR043539">
    <property type="entry name" value="Grb2-like"/>
</dbReference>
<accession>A0AAU9VUH7</accession>
<dbReference type="SMART" id="SM00252">
    <property type="entry name" value="SH2"/>
    <property type="match status" value="1"/>
</dbReference>
<dbReference type="SMART" id="SM00326">
    <property type="entry name" value="SH3"/>
    <property type="match status" value="1"/>
</dbReference>
<reference evidence="8 9" key="1">
    <citation type="submission" date="2022-05" db="EMBL/GenBank/DDBJ databases">
        <authorList>
            <consortium name="Genoscope - CEA"/>
            <person name="William W."/>
        </authorList>
    </citation>
    <scope>NUCLEOTIDE SEQUENCE [LARGE SCALE GENOMIC DNA]</scope>
</reference>
<organism evidence="8 9">
    <name type="scientific">Pocillopora meandrina</name>
    <dbReference type="NCBI Taxonomy" id="46732"/>
    <lineage>
        <taxon>Eukaryota</taxon>
        <taxon>Metazoa</taxon>
        <taxon>Cnidaria</taxon>
        <taxon>Anthozoa</taxon>
        <taxon>Hexacorallia</taxon>
        <taxon>Scleractinia</taxon>
        <taxon>Astrocoeniina</taxon>
        <taxon>Pocilloporidae</taxon>
        <taxon>Pocillopora</taxon>
    </lineage>
</organism>
<dbReference type="Pfam" id="PF00017">
    <property type="entry name" value="SH2"/>
    <property type="match status" value="1"/>
</dbReference>
<keyword evidence="1 4" id="KW-0728">SH3 domain</keyword>
<dbReference type="EMBL" id="CALNXJ010000005">
    <property type="protein sequence ID" value="CAH3039795.1"/>
    <property type="molecule type" value="Genomic_DNA"/>
</dbReference>
<dbReference type="AlphaFoldDB" id="A0AAU9VUH7"/>
<keyword evidence="9" id="KW-1185">Reference proteome</keyword>
<evidence type="ECO:0000259" key="7">
    <source>
        <dbReference type="PROSITE" id="PS50002"/>
    </source>
</evidence>
<dbReference type="InterPro" id="IPR001452">
    <property type="entry name" value="SH3_domain"/>
</dbReference>